<sequence length="100" mass="11086">MTILKKVGYGFILCVVPYVTAIPLVPLMQTDLFFFKTIMIVEGTLEGGLLSALYLQRITRRSVSRCFIDICARNVAMGAPLVAIGYVLEQKSPQIRESTS</sequence>
<accession>A0ABM8RMQ3</accession>
<keyword evidence="3" id="KW-1185">Reference proteome</keyword>
<feature type="transmembrane region" description="Helical" evidence="1">
    <location>
        <begin position="7"/>
        <end position="27"/>
    </location>
</feature>
<evidence type="ECO:0000256" key="1">
    <source>
        <dbReference type="SAM" id="Phobius"/>
    </source>
</evidence>
<dbReference type="EMBL" id="CAJNBJ010000016">
    <property type="protein sequence ID" value="CAE6761292.1"/>
    <property type="molecule type" value="Genomic_DNA"/>
</dbReference>
<keyword evidence="1" id="KW-0812">Transmembrane</keyword>
<organism evidence="2 3">
    <name type="scientific">Nitrospira defluvii</name>
    <dbReference type="NCBI Taxonomy" id="330214"/>
    <lineage>
        <taxon>Bacteria</taxon>
        <taxon>Pseudomonadati</taxon>
        <taxon>Nitrospirota</taxon>
        <taxon>Nitrospiria</taxon>
        <taxon>Nitrospirales</taxon>
        <taxon>Nitrospiraceae</taxon>
        <taxon>Nitrospira</taxon>
    </lineage>
</organism>
<gene>
    <name evidence="2" type="ORF">NSPZN2_30658</name>
</gene>
<keyword evidence="1" id="KW-0472">Membrane</keyword>
<keyword evidence="1" id="KW-1133">Transmembrane helix</keyword>
<evidence type="ECO:0000313" key="3">
    <source>
        <dbReference type="Proteomes" id="UP000675880"/>
    </source>
</evidence>
<feature type="transmembrane region" description="Helical" evidence="1">
    <location>
        <begin position="33"/>
        <end position="55"/>
    </location>
</feature>
<name>A0ABM8RMQ3_9BACT</name>
<proteinExistence type="predicted"/>
<dbReference type="Proteomes" id="UP000675880">
    <property type="component" value="Unassembled WGS sequence"/>
</dbReference>
<protein>
    <submittedName>
        <fullName evidence="2">Uncharacterized protein</fullName>
    </submittedName>
</protein>
<reference evidence="2 3" key="1">
    <citation type="submission" date="2021-02" db="EMBL/GenBank/DDBJ databases">
        <authorList>
            <person name="Han P."/>
        </authorList>
    </citation>
    <scope>NUCLEOTIDE SEQUENCE [LARGE SCALE GENOMIC DNA]</scope>
    <source>
        <strain evidence="2">Candidatus Nitrospira sp. ZN2</strain>
    </source>
</reference>
<comment type="caution">
    <text evidence="2">The sequence shown here is derived from an EMBL/GenBank/DDBJ whole genome shotgun (WGS) entry which is preliminary data.</text>
</comment>
<evidence type="ECO:0000313" key="2">
    <source>
        <dbReference type="EMBL" id="CAE6761292.1"/>
    </source>
</evidence>
<dbReference type="RefSeq" id="WP_213042788.1">
    <property type="nucleotide sequence ID" value="NZ_CAJNBJ010000016.1"/>
</dbReference>